<gene>
    <name evidence="1" type="ORF">PECAL_1P19730</name>
</gene>
<sequence>MPSIEELEARAECKVTRPKNYKEADDADIRVLFPEVMKNCGDKLAECMCEDHQKVAALAATCVGASDASNSWLLLGHHNTVERPFERFFAKRFTEVPFSLFAAERDAYCRRWLARAAAGDVTAIRLVARLYLGHKQCACEASQQVMAACGEDEEECLEIYRNLVDTLGTTIVNVYGEEVGYVHVGLLELLAGDTVPPRCSQAKSEARNPSFPHVAWAKVAADRNAFAKEVNTADIAPERLAQFRVSYDTPLSSLVKVLSVAWIDGKRTIIGCVGGERIVAILHAHCGLYKARDEAIDLSSVAAFDKTYGPILVRTMDKDSTLRYGTSLGYEFSPPHRLLAAAVGAKNREDFKAGTDEALDPKLVDCNGFPDCESALRFWLLQLRLRKMLNTPNAVPGNLRAAVLAYSKLDIKWATSKIDGVTVRPLLDYKNSKKIKQQGGSADAQKAADFIECQYLLSNVDAYSEALPLALRAATYLEDASEGRYDITEDDLKAYIAERQLDADRAMFDFERENILGRSPRLRLAALLRYSSILTKVQLEDLVKDVECLERTWSGAKKKGHNDAPSVSAKVQAQLRAALAELPESDPPDPNCPVGARVKVEFDEDDAAPEFGYIVECRDDKYYIVFDDYDADDWYELDEGGLTVLGASE</sequence>
<evidence type="ECO:0000313" key="2">
    <source>
        <dbReference type="Proteomes" id="UP000789595"/>
    </source>
</evidence>
<proteinExistence type="predicted"/>
<protein>
    <submittedName>
        <fullName evidence="1">Uncharacterized protein</fullName>
    </submittedName>
</protein>
<dbReference type="AlphaFoldDB" id="A0A8J2WSH5"/>
<evidence type="ECO:0000313" key="1">
    <source>
        <dbReference type="EMBL" id="CAH0365529.1"/>
    </source>
</evidence>
<dbReference type="Proteomes" id="UP000789595">
    <property type="component" value="Unassembled WGS sequence"/>
</dbReference>
<dbReference type="EMBL" id="CAKKNE010000001">
    <property type="protein sequence ID" value="CAH0365529.1"/>
    <property type="molecule type" value="Genomic_DNA"/>
</dbReference>
<name>A0A8J2WSH5_9STRA</name>
<keyword evidence="2" id="KW-1185">Reference proteome</keyword>
<accession>A0A8J2WSH5</accession>
<organism evidence="1 2">
    <name type="scientific">Pelagomonas calceolata</name>
    <dbReference type="NCBI Taxonomy" id="35677"/>
    <lineage>
        <taxon>Eukaryota</taxon>
        <taxon>Sar</taxon>
        <taxon>Stramenopiles</taxon>
        <taxon>Ochrophyta</taxon>
        <taxon>Pelagophyceae</taxon>
        <taxon>Pelagomonadales</taxon>
        <taxon>Pelagomonadaceae</taxon>
        <taxon>Pelagomonas</taxon>
    </lineage>
</organism>
<comment type="caution">
    <text evidence="1">The sequence shown here is derived from an EMBL/GenBank/DDBJ whole genome shotgun (WGS) entry which is preliminary data.</text>
</comment>
<reference evidence="1" key="1">
    <citation type="submission" date="2021-11" db="EMBL/GenBank/DDBJ databases">
        <authorList>
            <consortium name="Genoscope - CEA"/>
            <person name="William W."/>
        </authorList>
    </citation>
    <scope>NUCLEOTIDE SEQUENCE</scope>
</reference>